<comment type="caution">
    <text evidence="8">The sequence shown here is derived from an EMBL/GenBank/DDBJ whole genome shotgun (WGS) entry which is preliminary data.</text>
</comment>
<dbReference type="SUPFAM" id="SSF63712">
    <property type="entry name" value="Nicotinic receptor ligand binding domain-like"/>
    <property type="match status" value="1"/>
</dbReference>
<protein>
    <submittedName>
        <fullName evidence="8">Uncharacterized protein</fullName>
    </submittedName>
</protein>
<feature type="domain" description="Neurotransmitter-gated ion-channel transmembrane" evidence="7">
    <location>
        <begin position="244"/>
        <end position="332"/>
    </location>
</feature>
<keyword evidence="2 5" id="KW-0812">Transmembrane</keyword>
<reference evidence="8" key="2">
    <citation type="submission" date="2020-11" db="EMBL/GenBank/DDBJ databases">
        <authorList>
            <person name="McCartney M.A."/>
            <person name="Auch B."/>
            <person name="Kono T."/>
            <person name="Mallez S."/>
            <person name="Becker A."/>
            <person name="Gohl D.M."/>
            <person name="Silverstein K.A.T."/>
            <person name="Koren S."/>
            <person name="Bechman K.B."/>
            <person name="Herman A."/>
            <person name="Abrahante J.E."/>
            <person name="Garbe J."/>
        </authorList>
    </citation>
    <scope>NUCLEOTIDE SEQUENCE</scope>
    <source>
        <strain evidence="8">Duluth1</strain>
        <tissue evidence="8">Whole animal</tissue>
    </source>
</reference>
<evidence type="ECO:0000259" key="7">
    <source>
        <dbReference type="Pfam" id="PF02932"/>
    </source>
</evidence>
<keyword evidence="9" id="KW-1185">Reference proteome</keyword>
<keyword evidence="5" id="KW-0407">Ion channel</keyword>
<dbReference type="GO" id="GO:0005230">
    <property type="term" value="F:extracellular ligand-gated monoatomic ion channel activity"/>
    <property type="evidence" value="ECO:0007669"/>
    <property type="project" value="InterPro"/>
</dbReference>
<dbReference type="InterPro" id="IPR036719">
    <property type="entry name" value="Neuro-gated_channel_TM_sf"/>
</dbReference>
<reference evidence="8" key="1">
    <citation type="journal article" date="2019" name="bioRxiv">
        <title>The Genome of the Zebra Mussel, Dreissena polymorpha: A Resource for Invasive Species Research.</title>
        <authorList>
            <person name="McCartney M.A."/>
            <person name="Auch B."/>
            <person name="Kono T."/>
            <person name="Mallez S."/>
            <person name="Zhang Y."/>
            <person name="Obille A."/>
            <person name="Becker A."/>
            <person name="Abrahante J.E."/>
            <person name="Garbe J."/>
            <person name="Badalamenti J.P."/>
            <person name="Herman A."/>
            <person name="Mangelson H."/>
            <person name="Liachko I."/>
            <person name="Sullivan S."/>
            <person name="Sone E.D."/>
            <person name="Koren S."/>
            <person name="Silverstein K.A.T."/>
            <person name="Beckman K.B."/>
            <person name="Gohl D.M."/>
        </authorList>
    </citation>
    <scope>NUCLEOTIDE SEQUENCE</scope>
    <source>
        <strain evidence="8">Duluth1</strain>
        <tissue evidence="8">Whole animal</tissue>
    </source>
</reference>
<evidence type="ECO:0000313" key="9">
    <source>
        <dbReference type="Proteomes" id="UP000828390"/>
    </source>
</evidence>
<dbReference type="FunFam" id="2.70.170.10:FF:000028">
    <property type="entry name" value="AcetylCholine Receptor"/>
    <property type="match status" value="1"/>
</dbReference>
<evidence type="ECO:0000256" key="5">
    <source>
        <dbReference type="RuleBase" id="RU000687"/>
    </source>
</evidence>
<dbReference type="PRINTS" id="PR00252">
    <property type="entry name" value="NRIONCHANNEL"/>
</dbReference>
<evidence type="ECO:0000259" key="6">
    <source>
        <dbReference type="Pfam" id="PF02931"/>
    </source>
</evidence>
<dbReference type="InterPro" id="IPR038050">
    <property type="entry name" value="Neuro_actylchol_rec"/>
</dbReference>
<name>A0A9D4S265_DREPO</name>
<dbReference type="GO" id="GO:0016020">
    <property type="term" value="C:membrane"/>
    <property type="evidence" value="ECO:0007669"/>
    <property type="project" value="UniProtKB-SubCell"/>
</dbReference>
<dbReference type="OrthoDB" id="410315at2759"/>
<dbReference type="Proteomes" id="UP000828390">
    <property type="component" value="Unassembled WGS sequence"/>
</dbReference>
<dbReference type="GO" id="GO:0004888">
    <property type="term" value="F:transmembrane signaling receptor activity"/>
    <property type="evidence" value="ECO:0007669"/>
    <property type="project" value="InterPro"/>
</dbReference>
<dbReference type="CDD" id="cd18989">
    <property type="entry name" value="LGIC_ECD_cation"/>
    <property type="match status" value="1"/>
</dbReference>
<sequence>MYVTVFSNMHFLFVRLMIFQWSMATCYVASQTADDVKNLTIKLFKTDEYSKIVRPLKDQSQSVKVFTELILNTIIDFDERDENLKISCWLSISWHDECLKWEPEDYGGLTFLALPQNDTWRPDIRLHNSFRTFTGLGSSNVLLRVSYIGMVLWEPYQILEATCEVDITYFPFDTQECPLKFSAWSYNNEEVEIIEGLKGIYLDEFEENSRWSMVDTTSDSETNDGFVIFKMKMKRKSTFYVFYILIPIVLLSFLNVITFALPLSSGERASYAITVILSLALFLTIVASEIPKNSDTIPVISVYITAILALSTANVITSLLESRMASRDKNKDPIAPGYMTLYRLARICQCKRNGKSHPEQDIEWKDVVAVVDYFLFWLFFVLTFITTVVWFVIANRGGQSE</sequence>
<evidence type="ECO:0000256" key="1">
    <source>
        <dbReference type="ARBA" id="ARBA00004141"/>
    </source>
</evidence>
<proteinExistence type="inferred from homology"/>
<dbReference type="Pfam" id="PF02932">
    <property type="entry name" value="Neur_chan_memb"/>
    <property type="match status" value="1"/>
</dbReference>
<feature type="transmembrane region" description="Helical" evidence="5">
    <location>
        <begin position="300"/>
        <end position="320"/>
    </location>
</feature>
<keyword evidence="5" id="KW-0732">Signal</keyword>
<evidence type="ECO:0000256" key="4">
    <source>
        <dbReference type="ARBA" id="ARBA00023136"/>
    </source>
</evidence>
<comment type="subcellular location">
    <subcellularLocation>
        <location evidence="1">Membrane</location>
        <topology evidence="1">Multi-pass membrane protein</topology>
    </subcellularLocation>
</comment>
<keyword evidence="5" id="KW-0406">Ion transport</keyword>
<dbReference type="EMBL" id="JAIWYP010000001">
    <property type="protein sequence ID" value="KAH3887775.1"/>
    <property type="molecule type" value="Genomic_DNA"/>
</dbReference>
<dbReference type="InterPro" id="IPR036734">
    <property type="entry name" value="Neur_chan_lig-bd_sf"/>
</dbReference>
<dbReference type="SUPFAM" id="SSF90112">
    <property type="entry name" value="Neurotransmitter-gated ion-channel transmembrane pore"/>
    <property type="match status" value="1"/>
</dbReference>
<keyword evidence="3 5" id="KW-1133">Transmembrane helix</keyword>
<accession>A0A9D4S265</accession>
<evidence type="ECO:0000256" key="3">
    <source>
        <dbReference type="ARBA" id="ARBA00022989"/>
    </source>
</evidence>
<dbReference type="InterPro" id="IPR006201">
    <property type="entry name" value="Neur_channel"/>
</dbReference>
<dbReference type="Gene3D" id="1.20.58.390">
    <property type="entry name" value="Neurotransmitter-gated ion-channel transmembrane domain"/>
    <property type="match status" value="1"/>
</dbReference>
<feature type="transmembrane region" description="Helical" evidence="5">
    <location>
        <begin position="240"/>
        <end position="263"/>
    </location>
</feature>
<feature type="transmembrane region" description="Helical" evidence="5">
    <location>
        <begin position="269"/>
        <end position="288"/>
    </location>
</feature>
<feature type="domain" description="Neurotransmitter-gated ion-channel ligand-binding" evidence="6">
    <location>
        <begin position="39"/>
        <end position="236"/>
    </location>
</feature>
<keyword evidence="5" id="KW-0813">Transport</keyword>
<dbReference type="InterPro" id="IPR018000">
    <property type="entry name" value="Neurotransmitter_ion_chnl_CS"/>
</dbReference>
<evidence type="ECO:0000313" key="8">
    <source>
        <dbReference type="EMBL" id="KAH3887775.1"/>
    </source>
</evidence>
<keyword evidence="4 5" id="KW-0472">Membrane</keyword>
<organism evidence="8 9">
    <name type="scientific">Dreissena polymorpha</name>
    <name type="common">Zebra mussel</name>
    <name type="synonym">Mytilus polymorpha</name>
    <dbReference type="NCBI Taxonomy" id="45954"/>
    <lineage>
        <taxon>Eukaryota</taxon>
        <taxon>Metazoa</taxon>
        <taxon>Spiralia</taxon>
        <taxon>Lophotrochozoa</taxon>
        <taxon>Mollusca</taxon>
        <taxon>Bivalvia</taxon>
        <taxon>Autobranchia</taxon>
        <taxon>Heteroconchia</taxon>
        <taxon>Euheterodonta</taxon>
        <taxon>Imparidentia</taxon>
        <taxon>Neoheterodontei</taxon>
        <taxon>Myida</taxon>
        <taxon>Dreissenoidea</taxon>
        <taxon>Dreissenidae</taxon>
        <taxon>Dreissena</taxon>
    </lineage>
</organism>
<dbReference type="AlphaFoldDB" id="A0A9D4S265"/>
<comment type="similarity">
    <text evidence="5">Belongs to the ligand-gated ion channel (TC 1.A.9) family.</text>
</comment>
<feature type="transmembrane region" description="Helical" evidence="5">
    <location>
        <begin position="374"/>
        <end position="393"/>
    </location>
</feature>
<feature type="chain" id="PRO_5039754884" evidence="5">
    <location>
        <begin position="25"/>
        <end position="401"/>
    </location>
</feature>
<gene>
    <name evidence="8" type="ORF">DPMN_011794</name>
</gene>
<dbReference type="Pfam" id="PF02931">
    <property type="entry name" value="Neur_chan_LBD"/>
    <property type="match status" value="1"/>
</dbReference>
<dbReference type="CDD" id="cd19051">
    <property type="entry name" value="LGIC_TM_cation"/>
    <property type="match status" value="1"/>
</dbReference>
<evidence type="ECO:0000256" key="2">
    <source>
        <dbReference type="ARBA" id="ARBA00022692"/>
    </source>
</evidence>
<dbReference type="Gene3D" id="2.70.170.10">
    <property type="entry name" value="Neurotransmitter-gated ion-channel ligand-binding domain"/>
    <property type="match status" value="1"/>
</dbReference>
<dbReference type="InterPro" id="IPR006029">
    <property type="entry name" value="Neurotrans-gated_channel_TM"/>
</dbReference>
<feature type="signal peptide" evidence="5">
    <location>
        <begin position="1"/>
        <end position="24"/>
    </location>
</feature>
<dbReference type="PROSITE" id="PS00236">
    <property type="entry name" value="NEUROTR_ION_CHANNEL"/>
    <property type="match status" value="1"/>
</dbReference>
<dbReference type="InterPro" id="IPR006202">
    <property type="entry name" value="Neur_chan_lig-bd"/>
</dbReference>
<dbReference type="PANTHER" id="PTHR18945">
    <property type="entry name" value="NEUROTRANSMITTER GATED ION CHANNEL"/>
    <property type="match status" value="1"/>
</dbReference>